<evidence type="ECO:0008006" key="7">
    <source>
        <dbReference type="Google" id="ProtNLM"/>
    </source>
</evidence>
<sequence length="165" mass="17376">MNPVRLLARPMLASAYIANGIARVRDPHASVDSTEAVLAVARRVVDVPVGADTIARATGAAQVAAGALLAIGRFPRAASTVLVSTYVLDLAGEVLNKDRAATKEEKNERRANLLMRTSMLGGALLASVDTAGRPGLVWRAQHAAEDLRKNIEKTSAKAVDAVSQR</sequence>
<evidence type="ECO:0000256" key="1">
    <source>
        <dbReference type="ARBA" id="ARBA00004141"/>
    </source>
</evidence>
<name>A0A1X6XLK1_9MICO</name>
<dbReference type="Proteomes" id="UP000196581">
    <property type="component" value="Unassembled WGS sequence"/>
</dbReference>
<accession>A0A1X6XLK1</accession>
<gene>
    <name evidence="5" type="ORF">FM105_12425</name>
</gene>
<keyword evidence="6" id="KW-1185">Reference proteome</keyword>
<evidence type="ECO:0000256" key="4">
    <source>
        <dbReference type="ARBA" id="ARBA00023136"/>
    </source>
</evidence>
<dbReference type="GO" id="GO:0016020">
    <property type="term" value="C:membrane"/>
    <property type="evidence" value="ECO:0007669"/>
    <property type="project" value="UniProtKB-SubCell"/>
</dbReference>
<protein>
    <recommendedName>
        <fullName evidence="7">DoxX family protein</fullName>
    </recommendedName>
</protein>
<dbReference type="Pfam" id="PF07681">
    <property type="entry name" value="DoxX"/>
    <property type="match status" value="1"/>
</dbReference>
<evidence type="ECO:0000256" key="2">
    <source>
        <dbReference type="ARBA" id="ARBA00022692"/>
    </source>
</evidence>
<dbReference type="RefSeq" id="WP_087008652.1">
    <property type="nucleotide sequence ID" value="NZ_FWFF01000019.1"/>
</dbReference>
<dbReference type="InterPro" id="IPR032808">
    <property type="entry name" value="DoxX"/>
</dbReference>
<reference evidence="6" key="1">
    <citation type="submission" date="2017-02" db="EMBL/GenBank/DDBJ databases">
        <authorList>
            <person name="Dridi B."/>
        </authorList>
    </citation>
    <scope>NUCLEOTIDE SEQUENCE [LARGE SCALE GENOMIC DNA]</scope>
    <source>
        <strain evidence="6">B Co 03.10</strain>
    </source>
</reference>
<keyword evidence="4" id="KW-0472">Membrane</keyword>
<dbReference type="EMBL" id="FWFF01000019">
    <property type="protein sequence ID" value="SLN00204.1"/>
    <property type="molecule type" value="Genomic_DNA"/>
</dbReference>
<evidence type="ECO:0000313" key="6">
    <source>
        <dbReference type="Proteomes" id="UP000196581"/>
    </source>
</evidence>
<proteinExistence type="predicted"/>
<organism evidence="5 6">
    <name type="scientific">Brevibacterium yomogidense</name>
    <dbReference type="NCBI Taxonomy" id="946573"/>
    <lineage>
        <taxon>Bacteria</taxon>
        <taxon>Bacillati</taxon>
        <taxon>Actinomycetota</taxon>
        <taxon>Actinomycetes</taxon>
        <taxon>Micrococcales</taxon>
        <taxon>Brevibacteriaceae</taxon>
        <taxon>Brevibacterium</taxon>
    </lineage>
</organism>
<dbReference type="AlphaFoldDB" id="A0A1X6XLK1"/>
<keyword evidence="3" id="KW-1133">Transmembrane helix</keyword>
<evidence type="ECO:0000313" key="5">
    <source>
        <dbReference type="EMBL" id="SLN00204.1"/>
    </source>
</evidence>
<comment type="subcellular location">
    <subcellularLocation>
        <location evidence="1">Membrane</location>
        <topology evidence="1">Multi-pass membrane protein</topology>
    </subcellularLocation>
</comment>
<keyword evidence="2" id="KW-0812">Transmembrane</keyword>
<evidence type="ECO:0000256" key="3">
    <source>
        <dbReference type="ARBA" id="ARBA00022989"/>
    </source>
</evidence>